<evidence type="ECO:0000259" key="1">
    <source>
        <dbReference type="Pfam" id="PF07484"/>
    </source>
</evidence>
<name>A0A1C3VPC6_9HYPH</name>
<dbReference type="Gene3D" id="3.90.1340.10">
    <property type="entry name" value="Phage tail collar domain"/>
    <property type="match status" value="1"/>
</dbReference>
<dbReference type="STRING" id="52131.GA0061100_107132"/>
<dbReference type="OrthoDB" id="9810174at2"/>
<dbReference type="RefSeq" id="WP_075854912.1">
    <property type="nucleotide sequence ID" value="NZ_FMAC01000007.1"/>
</dbReference>
<organism evidence="2 3">
    <name type="scientific">Rhizobium hainanense</name>
    <dbReference type="NCBI Taxonomy" id="52131"/>
    <lineage>
        <taxon>Bacteria</taxon>
        <taxon>Pseudomonadati</taxon>
        <taxon>Pseudomonadota</taxon>
        <taxon>Alphaproteobacteria</taxon>
        <taxon>Hyphomicrobiales</taxon>
        <taxon>Rhizobiaceae</taxon>
        <taxon>Rhizobium/Agrobacterium group</taxon>
        <taxon>Rhizobium</taxon>
    </lineage>
</organism>
<dbReference type="SUPFAM" id="SSF88874">
    <property type="entry name" value="Receptor-binding domain of short tail fibre protein gp12"/>
    <property type="match status" value="1"/>
</dbReference>
<gene>
    <name evidence="2" type="ORF">GA0061100_107132</name>
</gene>
<protein>
    <submittedName>
        <fullName evidence="2">Microcystin-dependent protein</fullName>
    </submittedName>
</protein>
<proteinExistence type="predicted"/>
<dbReference type="InterPro" id="IPR011083">
    <property type="entry name" value="Phage_tail_collar_dom"/>
</dbReference>
<accession>A0A1C3VPC6</accession>
<evidence type="ECO:0000313" key="3">
    <source>
        <dbReference type="Proteomes" id="UP000186228"/>
    </source>
</evidence>
<keyword evidence="3" id="KW-1185">Reference proteome</keyword>
<dbReference type="EMBL" id="FMAC01000007">
    <property type="protein sequence ID" value="SCB29622.1"/>
    <property type="molecule type" value="Genomic_DNA"/>
</dbReference>
<feature type="domain" description="Phage tail collar" evidence="1">
    <location>
        <begin position="7"/>
        <end position="63"/>
    </location>
</feature>
<dbReference type="InterPro" id="IPR037053">
    <property type="entry name" value="Phage_tail_collar_dom_sf"/>
</dbReference>
<dbReference type="Pfam" id="PF07484">
    <property type="entry name" value="Collar"/>
    <property type="match status" value="1"/>
</dbReference>
<evidence type="ECO:0000313" key="2">
    <source>
        <dbReference type="EMBL" id="SCB29622.1"/>
    </source>
</evidence>
<dbReference type="AlphaFoldDB" id="A0A1C3VPC6"/>
<reference evidence="3" key="1">
    <citation type="submission" date="2016-08" db="EMBL/GenBank/DDBJ databases">
        <authorList>
            <person name="Varghese N."/>
            <person name="Submissions Spin"/>
        </authorList>
    </citation>
    <scope>NUCLEOTIDE SEQUENCE [LARGE SCALE GENOMIC DNA]</scope>
    <source>
        <strain evidence="3">CCBAU 57015</strain>
    </source>
</reference>
<sequence length="176" mass="18461">MSTPFVGEIRLFGFSRVPSGWLPCNNSLQPISQYVELFELIGTIYGGDGQTTFATPNLSGRVPMHQGTGTGLSTYVIGQSSGSENITLLPTQMPSHTHPYLATTGAADTTSVGSSVELAALSGDTMYATDISGATPITTAQTATQTTGSTIMHDNTMPTLTVQYCIAWAGIFPSSR</sequence>
<dbReference type="Proteomes" id="UP000186228">
    <property type="component" value="Unassembled WGS sequence"/>
</dbReference>